<dbReference type="Proteomes" id="UP001308005">
    <property type="component" value="Unassembled WGS sequence"/>
</dbReference>
<feature type="domain" description="DUF4340" evidence="1">
    <location>
        <begin position="75"/>
        <end position="150"/>
    </location>
</feature>
<dbReference type="Pfam" id="PF14238">
    <property type="entry name" value="DUF4340"/>
    <property type="match status" value="1"/>
</dbReference>
<name>A0ABU6CSE1_9GAMM</name>
<keyword evidence="3" id="KW-1185">Reference proteome</keyword>
<organism evidence="2 3">
    <name type="scientific">Candidatus Thiothrix phosphatis</name>
    <dbReference type="NCBI Taxonomy" id="3112415"/>
    <lineage>
        <taxon>Bacteria</taxon>
        <taxon>Pseudomonadati</taxon>
        <taxon>Pseudomonadota</taxon>
        <taxon>Gammaproteobacteria</taxon>
        <taxon>Thiotrichales</taxon>
        <taxon>Thiotrichaceae</taxon>
        <taxon>Thiothrix</taxon>
    </lineage>
</organism>
<evidence type="ECO:0000313" key="2">
    <source>
        <dbReference type="EMBL" id="MEB4589700.1"/>
    </source>
</evidence>
<accession>A0ABU6CSE1</accession>
<protein>
    <submittedName>
        <fullName evidence="2">DUF4340 domain-containing protein</fullName>
    </submittedName>
</protein>
<dbReference type="EMBL" id="JAYMYJ010000014">
    <property type="protein sequence ID" value="MEB4589700.1"/>
    <property type="molecule type" value="Genomic_DNA"/>
</dbReference>
<evidence type="ECO:0000259" key="1">
    <source>
        <dbReference type="Pfam" id="PF14238"/>
    </source>
</evidence>
<gene>
    <name evidence="2" type="ORF">VSS37_01785</name>
</gene>
<evidence type="ECO:0000313" key="3">
    <source>
        <dbReference type="Proteomes" id="UP001308005"/>
    </source>
</evidence>
<proteinExistence type="predicted"/>
<reference evidence="3" key="1">
    <citation type="submission" date="2023-07" db="EMBL/GenBank/DDBJ databases">
        <title>The carbon used by Thiothrix.</title>
        <authorList>
            <person name="Chen L."/>
        </authorList>
    </citation>
    <scope>NUCLEOTIDE SEQUENCE [LARGE SCALE GENOMIC DNA]</scope>
</reference>
<dbReference type="InterPro" id="IPR025641">
    <property type="entry name" value="DUF4340"/>
</dbReference>
<comment type="caution">
    <text evidence="2">The sequence shown here is derived from an EMBL/GenBank/DDBJ whole genome shotgun (WGS) entry which is preliminary data.</text>
</comment>
<sequence length="270" mass="28879">MSASAQSRRLLLNVALLLLVAGLGALAWWKSSQPETLPETLLNLTRADITQVAITRNPGSGKADNIRLQRQGNSWRMLEPKQADANPARISQLFTLLDESVEASYDAAGKDLKQYGLVPGEVSVAFNKETLLFGAENPVSNKRYILVGGKLKLASEAVYGLLTGEALDLVSNKLIPENGKLKSISLPEGYASKAETPQDWQSASAIRLEPWDGKGASNGRVTLTLEDGGQVTLDLLAGDAGDLVFGNAALGIRYILPDSERANLLPVTAK</sequence>
<dbReference type="RefSeq" id="WP_324692897.1">
    <property type="nucleotide sequence ID" value="NZ_JAYMYJ010000014.1"/>
</dbReference>
<reference evidence="2 3" key="2">
    <citation type="submission" date="2024-01" db="EMBL/GenBank/DDBJ databases">
        <authorList>
            <person name="Xie X."/>
        </authorList>
    </citation>
    <scope>NUCLEOTIDE SEQUENCE [LARGE SCALE GENOMIC DNA]</scope>
    <source>
        <strain evidence="2">SCUT-1</strain>
    </source>
</reference>